<organism evidence="1 2">
    <name type="scientific">Flavonifractor hominis</name>
    <dbReference type="NCBI Taxonomy" id="3133178"/>
    <lineage>
        <taxon>Bacteria</taxon>
        <taxon>Bacillati</taxon>
        <taxon>Bacillota</taxon>
        <taxon>Clostridia</taxon>
        <taxon>Eubacteriales</taxon>
        <taxon>Oscillospiraceae</taxon>
        <taxon>Flavonifractor</taxon>
    </lineage>
</organism>
<evidence type="ECO:0000313" key="2">
    <source>
        <dbReference type="Proteomes" id="UP001440599"/>
    </source>
</evidence>
<gene>
    <name evidence="1" type="ORF">WMO45_01290</name>
</gene>
<name>A0ABV1EMJ4_9FIRM</name>
<sequence length="54" mass="6323">MSLMPEYTSKTYTVLGKHHKVIVEHKIPLLAEQEYAERCRSIKANLAEVFARYE</sequence>
<dbReference type="RefSeq" id="WP_349138823.1">
    <property type="nucleotide sequence ID" value="NZ_JBBMFT010000001.1"/>
</dbReference>
<comment type="caution">
    <text evidence="1">The sequence shown here is derived from an EMBL/GenBank/DDBJ whole genome shotgun (WGS) entry which is preliminary data.</text>
</comment>
<reference evidence="1 2" key="1">
    <citation type="submission" date="2024-03" db="EMBL/GenBank/DDBJ databases">
        <title>Human intestinal bacterial collection.</title>
        <authorList>
            <person name="Pauvert C."/>
            <person name="Hitch T.C.A."/>
            <person name="Clavel T."/>
        </authorList>
    </citation>
    <scope>NUCLEOTIDE SEQUENCE [LARGE SCALE GENOMIC DNA]</scope>
    <source>
        <strain evidence="1 2">CLA-AP-H34</strain>
    </source>
</reference>
<proteinExistence type="predicted"/>
<keyword evidence="2" id="KW-1185">Reference proteome</keyword>
<dbReference type="EMBL" id="JBBMFT010000001">
    <property type="protein sequence ID" value="MEQ2455142.1"/>
    <property type="molecule type" value="Genomic_DNA"/>
</dbReference>
<protein>
    <submittedName>
        <fullName evidence="1">Uncharacterized protein</fullName>
    </submittedName>
</protein>
<evidence type="ECO:0000313" key="1">
    <source>
        <dbReference type="EMBL" id="MEQ2455142.1"/>
    </source>
</evidence>
<dbReference type="Proteomes" id="UP001440599">
    <property type="component" value="Unassembled WGS sequence"/>
</dbReference>
<accession>A0ABV1EMJ4</accession>